<dbReference type="RefSeq" id="YP_008438768.1">
    <property type="nucleotide sequence ID" value="NC_022098.1"/>
</dbReference>
<accession>S4VYC2</accession>
<dbReference type="EMBL" id="KC977571">
    <property type="protein sequence ID" value="AGO85689.1"/>
    <property type="molecule type" value="Genomic_DNA"/>
</dbReference>
<evidence type="ECO:0000313" key="2">
    <source>
        <dbReference type="Proteomes" id="UP000204584"/>
    </source>
</evidence>
<reference evidence="1 2" key="1">
    <citation type="journal article" date="2013" name="Science">
        <title>Pandoraviruses: amoeba viruses with genomes up to 2.5 Mb reaching that of parasitic eukaryotes.</title>
        <authorList>
            <person name="Philippe N."/>
            <person name="Legendre M."/>
            <person name="Doutre G."/>
            <person name="Coute Y."/>
            <person name="Poirot O."/>
            <person name="Lescot M."/>
            <person name="Arslan D."/>
            <person name="Seltzer V."/>
            <person name="Bertaux L."/>
            <person name="Bruley C."/>
            <person name="Garin J."/>
            <person name="Claverie J.M."/>
            <person name="Abergel C."/>
        </authorList>
    </citation>
    <scope>NUCLEOTIDE SEQUENCE [LARGE SCALE GENOMIC DNA]</scope>
</reference>
<organism evidence="1 2">
    <name type="scientific">Pandoravirus salinus</name>
    <dbReference type="NCBI Taxonomy" id="1349410"/>
    <lineage>
        <taxon>Viruses</taxon>
        <taxon>Pandoravirus</taxon>
    </lineage>
</organism>
<name>S4VYC2_9VIRU</name>
<dbReference type="GeneID" id="16607476"/>
<dbReference type="Proteomes" id="UP000204584">
    <property type="component" value="Segment"/>
</dbReference>
<sequence>MAGGWGQYSAASKSSVIYRWEQCTKKTRRDWSNKRQEKGDKKHKISERVEFISRVYDKTAQDMKRSTAACIGPIRDDAALASFDRLPVEMVEMILAGSSTRKGSPFLEPRWHALVRAVCRLWHVILGTVPRHCAPRAFVTREGSSWQVPFSLVRDIDAFTDPARWRQAADEIRSVCDVDAIGVSLVAIDAMGQTAVDDAVDYAATTTACPMGRDATVRGFASVAANMGLDHAIDALSCHFSADERHEMRRQCLLGAAQCRRAPATERMAGAMDNDQFVQVLPCLWEEACGTEPWFSAIVNRHTWPRVPLAVPMTLVGLARLPTHFGHALLQWIVSMDIPQFAASIVGVDGTEFATVLCDVRARCMADNPHATQQEMHVIHHVARETSKGRACGYRTDTLADDAVILWLSLATNRTDLCAWALDRMARHPHFDLQHTLFDAIDYVLSQVAPTDDGIVALLVQRGFVPAHDHIEQTTFESMRVFSRTATEHPFDAAKAARVLGLILLHWPQRAMSEMTPKSVRKIGSLAVSQAVESDSHDYAARLAVAVDRLVD</sequence>
<keyword evidence="2" id="KW-1185">Reference proteome</keyword>
<dbReference type="KEGG" id="vg:16607476"/>
<gene>
    <name evidence="1" type="ORF">psal_cds_1312</name>
</gene>
<evidence type="ECO:0000313" key="1">
    <source>
        <dbReference type="EMBL" id="AGO85689.1"/>
    </source>
</evidence>
<proteinExistence type="predicted"/>
<protein>
    <submittedName>
        <fullName evidence="1">Uncharacterized protein</fullName>
    </submittedName>
</protein>